<organism evidence="2 3">
    <name type="scientific">Paraglomus brasilianum</name>
    <dbReference type="NCBI Taxonomy" id="144538"/>
    <lineage>
        <taxon>Eukaryota</taxon>
        <taxon>Fungi</taxon>
        <taxon>Fungi incertae sedis</taxon>
        <taxon>Mucoromycota</taxon>
        <taxon>Glomeromycotina</taxon>
        <taxon>Glomeromycetes</taxon>
        <taxon>Paraglomerales</taxon>
        <taxon>Paraglomeraceae</taxon>
        <taxon>Paraglomus</taxon>
    </lineage>
</organism>
<dbReference type="EMBL" id="CAJVPI010000235">
    <property type="protein sequence ID" value="CAG8505740.1"/>
    <property type="molecule type" value="Genomic_DNA"/>
</dbReference>
<protein>
    <submittedName>
        <fullName evidence="2">7459_t:CDS:1</fullName>
    </submittedName>
</protein>
<accession>A0A9N8ZSF3</accession>
<proteinExistence type="predicted"/>
<name>A0A9N8ZSF3_9GLOM</name>
<sequence>MARGKINDKRVHHHASVTQYFDTAPIDEWAYHGFLTAVRCDFNLNASVAVLRATWRKRFLNYLKDIKAHDVDEERRRVASDLISKVPSLTGVWVSSSHNFCGLIHLIAPLRGGTVPQLSMGAVLKPTLDVTEFWNSYEKNKRIKAKQSDVQANAQLTALVVIDAATDQQGDILVNQMSKSLSKQSDTPDTKCVSSLDHDREGGNTGSSGTEYNSKLNADEIEYSNDYDKVSDHIDNGYIERVEDEPKSSPQRLWILQSGTNVSSVLAEYVKTIPNSQKCFDPAYWNILDLTGDNSAIRCLFSTEDWTEMLSSFEQEVQLVESEISDGTLYFFDELEKVVKAQASDIVTAIEQISPKAIEKTYNIVLSSEDRENIVVIRRAITAYAENLRGVDVPVSEASFDNMFTNMLIRKLLDLKELKMDVGEIACWASAQRRNVGRSVVLRARVGQKCDFRGTLKNSINSVEALIGLRSGGLPETHRKKIFMDRMDLAVALRDIVFQFFRSNSNAPDDELHKTYVIGMQSWGWTHEMYGMDCKATNIMRFGRLRQTILPNTTATLPCLERFIITMLDTKATLKSICEHVNNVALAHSRTYRKRKNLVDKNAIGGCFGKAPATPIKKPRKENTDE</sequence>
<evidence type="ECO:0000313" key="2">
    <source>
        <dbReference type="EMBL" id="CAG8505740.1"/>
    </source>
</evidence>
<feature type="region of interest" description="Disordered" evidence="1">
    <location>
        <begin position="179"/>
        <end position="215"/>
    </location>
</feature>
<evidence type="ECO:0000313" key="3">
    <source>
        <dbReference type="Proteomes" id="UP000789739"/>
    </source>
</evidence>
<keyword evidence="3" id="KW-1185">Reference proteome</keyword>
<gene>
    <name evidence="2" type="ORF">PBRASI_LOCUS2847</name>
</gene>
<evidence type="ECO:0000256" key="1">
    <source>
        <dbReference type="SAM" id="MobiDB-lite"/>
    </source>
</evidence>
<dbReference type="Proteomes" id="UP000789739">
    <property type="component" value="Unassembled WGS sequence"/>
</dbReference>
<comment type="caution">
    <text evidence="2">The sequence shown here is derived from an EMBL/GenBank/DDBJ whole genome shotgun (WGS) entry which is preliminary data.</text>
</comment>
<dbReference type="AlphaFoldDB" id="A0A9N8ZSF3"/>
<reference evidence="2" key="1">
    <citation type="submission" date="2021-06" db="EMBL/GenBank/DDBJ databases">
        <authorList>
            <person name="Kallberg Y."/>
            <person name="Tangrot J."/>
            <person name="Rosling A."/>
        </authorList>
    </citation>
    <scope>NUCLEOTIDE SEQUENCE</scope>
    <source>
        <strain evidence="2">BR232B</strain>
    </source>
</reference>
<dbReference type="OrthoDB" id="2427998at2759"/>